<evidence type="ECO:0000256" key="2">
    <source>
        <dbReference type="ARBA" id="ARBA00023125"/>
    </source>
</evidence>
<dbReference type="InterPro" id="IPR009071">
    <property type="entry name" value="HMG_box_dom"/>
</dbReference>
<gene>
    <name evidence="7" type="ORF">Z043_124359</name>
</gene>
<accession>A0A0P7XY03</accession>
<dbReference type="Gene3D" id="1.10.30.10">
    <property type="entry name" value="High mobility group box domain"/>
    <property type="match status" value="1"/>
</dbReference>
<comment type="subcellular location">
    <subcellularLocation>
        <location evidence="1">Nucleus</location>
    </subcellularLocation>
</comment>
<evidence type="ECO:0000256" key="1">
    <source>
        <dbReference type="ARBA" id="ARBA00004123"/>
    </source>
</evidence>
<name>A0A0P7XY03_SCLFO</name>
<feature type="region of interest" description="Disordered" evidence="5">
    <location>
        <begin position="1"/>
        <end position="23"/>
    </location>
</feature>
<dbReference type="InterPro" id="IPR050140">
    <property type="entry name" value="SRY-related_HMG-box_TF-like"/>
</dbReference>
<evidence type="ECO:0000313" key="8">
    <source>
        <dbReference type="Proteomes" id="UP000034805"/>
    </source>
</evidence>
<dbReference type="Proteomes" id="UP000034805">
    <property type="component" value="Unassembled WGS sequence"/>
</dbReference>
<dbReference type="GO" id="GO:0000122">
    <property type="term" value="P:negative regulation of transcription by RNA polymerase II"/>
    <property type="evidence" value="ECO:0007669"/>
    <property type="project" value="TreeGrafter"/>
</dbReference>
<sequence length="288" mass="32126">MEPTAQFLDLPTPPRAPGSGFSPMGHLAVRPVEKPAEAQSAELQDKVKRPMNAFMVWSRIQRKKVAQENPKMHNSEISKRLGVEWKLLGEVEKKPFMDEARRLRAQHLKDYPDYKYKPRRRIKIPKPMNDLVSSHAHSGVATAPVHAAGAGQSYGRGPSQAYPDVGDDPVGYPQQYQWEMSAVQYPPNVAPAQTYVNGGGPYSAVNSPFLFFNSLPYGNSVQQCGLVPAIVQSELVSPTPCGPPDQLPETLQVDPRGSINMYMLRNDMLNPGYHHMHYVSENMTLNYT</sequence>
<dbReference type="Pfam" id="PF00505">
    <property type="entry name" value="HMG_box"/>
    <property type="match status" value="1"/>
</dbReference>
<dbReference type="SUPFAM" id="SSF47095">
    <property type="entry name" value="HMG-box"/>
    <property type="match status" value="1"/>
</dbReference>
<keyword evidence="3 4" id="KW-0539">Nucleus</keyword>
<dbReference type="GO" id="GO:0007420">
    <property type="term" value="P:brain development"/>
    <property type="evidence" value="ECO:0007669"/>
    <property type="project" value="TreeGrafter"/>
</dbReference>
<dbReference type="GO" id="GO:0000978">
    <property type="term" value="F:RNA polymerase II cis-regulatory region sequence-specific DNA binding"/>
    <property type="evidence" value="ECO:0007669"/>
    <property type="project" value="TreeGrafter"/>
</dbReference>
<dbReference type="AlphaFoldDB" id="A0A0P7XY03"/>
<reference evidence="7 8" key="1">
    <citation type="submission" date="2015-08" db="EMBL/GenBank/DDBJ databases">
        <title>The genome of the Asian arowana (Scleropages formosus).</title>
        <authorList>
            <person name="Tan M.H."/>
            <person name="Gan H.M."/>
            <person name="Croft L.J."/>
            <person name="Austin C.M."/>
        </authorList>
    </citation>
    <scope>NUCLEOTIDE SEQUENCE [LARGE SCALE GENOMIC DNA]</scope>
    <source>
        <strain evidence="7">Aro1</strain>
    </source>
</reference>
<dbReference type="GO" id="GO:0030182">
    <property type="term" value="P:neuron differentiation"/>
    <property type="evidence" value="ECO:0007669"/>
    <property type="project" value="TreeGrafter"/>
</dbReference>
<dbReference type="EMBL" id="JARO02015207">
    <property type="protein sequence ID" value="KPP57868.1"/>
    <property type="molecule type" value="Genomic_DNA"/>
</dbReference>
<dbReference type="CDD" id="cd22028">
    <property type="entry name" value="HMG-box_SoxA_SoxB_SoxG"/>
    <property type="match status" value="1"/>
</dbReference>
<evidence type="ECO:0000256" key="4">
    <source>
        <dbReference type="PROSITE-ProRule" id="PRU00267"/>
    </source>
</evidence>
<dbReference type="GO" id="GO:0001228">
    <property type="term" value="F:DNA-binding transcription activator activity, RNA polymerase II-specific"/>
    <property type="evidence" value="ECO:0007669"/>
    <property type="project" value="TreeGrafter"/>
</dbReference>
<comment type="caution">
    <text evidence="7">The sequence shown here is derived from an EMBL/GenBank/DDBJ whole genome shotgun (WGS) entry which is preliminary data.</text>
</comment>
<feature type="domain" description="HMG box" evidence="6">
    <location>
        <begin position="47"/>
        <end position="115"/>
    </location>
</feature>
<dbReference type="PROSITE" id="PS50118">
    <property type="entry name" value="HMG_BOX_2"/>
    <property type="match status" value="1"/>
</dbReference>
<dbReference type="PANTHER" id="PTHR10270:SF231">
    <property type="entry name" value="TRANSCRIPTION FACTOR SOX-2"/>
    <property type="match status" value="1"/>
</dbReference>
<evidence type="ECO:0000313" key="7">
    <source>
        <dbReference type="EMBL" id="KPP57868.1"/>
    </source>
</evidence>
<evidence type="ECO:0000259" key="6">
    <source>
        <dbReference type="PROSITE" id="PS50118"/>
    </source>
</evidence>
<dbReference type="PANTHER" id="PTHR10270">
    <property type="entry name" value="SOX TRANSCRIPTION FACTOR"/>
    <property type="match status" value="1"/>
</dbReference>
<feature type="region of interest" description="Disordered" evidence="5">
    <location>
        <begin position="147"/>
        <end position="168"/>
    </location>
</feature>
<organism evidence="7 8">
    <name type="scientific">Scleropages formosus</name>
    <name type="common">Asian bonytongue</name>
    <name type="synonym">Osteoglossum formosum</name>
    <dbReference type="NCBI Taxonomy" id="113540"/>
    <lineage>
        <taxon>Eukaryota</taxon>
        <taxon>Metazoa</taxon>
        <taxon>Chordata</taxon>
        <taxon>Craniata</taxon>
        <taxon>Vertebrata</taxon>
        <taxon>Euteleostomi</taxon>
        <taxon>Actinopterygii</taxon>
        <taxon>Neopterygii</taxon>
        <taxon>Teleostei</taxon>
        <taxon>Osteoglossocephala</taxon>
        <taxon>Osteoglossomorpha</taxon>
        <taxon>Osteoglossiformes</taxon>
        <taxon>Osteoglossidae</taxon>
        <taxon>Scleropages</taxon>
    </lineage>
</organism>
<dbReference type="InterPro" id="IPR036910">
    <property type="entry name" value="HMG_box_dom_sf"/>
</dbReference>
<protein>
    <submittedName>
        <fullName evidence="7">Transcription factor Sox-19a-like</fullName>
    </submittedName>
</protein>
<evidence type="ECO:0000256" key="5">
    <source>
        <dbReference type="SAM" id="MobiDB-lite"/>
    </source>
</evidence>
<evidence type="ECO:0000256" key="3">
    <source>
        <dbReference type="ARBA" id="ARBA00023242"/>
    </source>
</evidence>
<dbReference type="FunFam" id="1.10.30.10:FF:000002">
    <property type="entry name" value="transcription factor Sox-2"/>
    <property type="match status" value="1"/>
</dbReference>
<dbReference type="SMART" id="SM00398">
    <property type="entry name" value="HMG"/>
    <property type="match status" value="1"/>
</dbReference>
<feature type="DNA-binding region" description="HMG box" evidence="4">
    <location>
        <begin position="47"/>
        <end position="115"/>
    </location>
</feature>
<proteinExistence type="predicted"/>
<dbReference type="GO" id="GO:0005634">
    <property type="term" value="C:nucleus"/>
    <property type="evidence" value="ECO:0007669"/>
    <property type="project" value="UniProtKB-SubCell"/>
</dbReference>
<keyword evidence="2 4" id="KW-0238">DNA-binding</keyword>